<feature type="chain" id="PRO_5037513973" evidence="1">
    <location>
        <begin position="30"/>
        <end position="416"/>
    </location>
</feature>
<comment type="caution">
    <text evidence="2">The sequence shown here is derived from an EMBL/GenBank/DDBJ whole genome shotgun (WGS) entry which is preliminary data.</text>
</comment>
<gene>
    <name evidence="2" type="ORF">K8I29_04485</name>
</gene>
<accession>A0A953J992</accession>
<name>A0A953J992_9BACT</name>
<dbReference type="EMBL" id="JAIOIV010000033">
    <property type="protein sequence ID" value="MBZ0155459.1"/>
    <property type="molecule type" value="Genomic_DNA"/>
</dbReference>
<reference evidence="2" key="1">
    <citation type="journal article" date="2021" name="bioRxiv">
        <title>Unraveling nitrogen, sulfur and carbon metabolic pathways and microbial community transcriptional responses to substrate deprivation and toxicity stresses in a bioreactor mimicking anoxic brackish coastal sediment conditions.</title>
        <authorList>
            <person name="Martins P.D."/>
            <person name="Echeveste M.J."/>
            <person name="Arshad A."/>
            <person name="Kurth J."/>
            <person name="Ouboter H."/>
            <person name="Jetten M.S.M."/>
            <person name="Welte C.U."/>
        </authorList>
    </citation>
    <scope>NUCLEOTIDE SEQUENCE</scope>
    <source>
        <strain evidence="2">MAG_39</strain>
    </source>
</reference>
<organism evidence="2 3">
    <name type="scientific">Candidatus Nitrobium versatile</name>
    <dbReference type="NCBI Taxonomy" id="2884831"/>
    <lineage>
        <taxon>Bacteria</taxon>
        <taxon>Pseudomonadati</taxon>
        <taxon>Nitrospirota</taxon>
        <taxon>Nitrospiria</taxon>
        <taxon>Nitrospirales</taxon>
        <taxon>Nitrospiraceae</taxon>
        <taxon>Candidatus Nitrobium</taxon>
    </lineage>
</organism>
<protein>
    <submittedName>
        <fullName evidence="2">Uncharacterized protein</fullName>
    </submittedName>
</protein>
<evidence type="ECO:0000313" key="3">
    <source>
        <dbReference type="Proteomes" id="UP000705867"/>
    </source>
</evidence>
<dbReference type="AlphaFoldDB" id="A0A953J992"/>
<keyword evidence="1" id="KW-0732">Signal</keyword>
<evidence type="ECO:0000313" key="2">
    <source>
        <dbReference type="EMBL" id="MBZ0155459.1"/>
    </source>
</evidence>
<reference evidence="2" key="2">
    <citation type="submission" date="2021-08" db="EMBL/GenBank/DDBJ databases">
        <authorList>
            <person name="Dalcin Martins P."/>
        </authorList>
    </citation>
    <scope>NUCLEOTIDE SEQUENCE</scope>
    <source>
        <strain evidence="2">MAG_39</strain>
    </source>
</reference>
<sequence length="416" mass="47338">MRKRTAPRLLTVLFLTAATCLFFSGAVFAAGIEVTSSTYLQTRENSRDEKYAPLFEYLTLGFTDAKGGTLDFYAAGWVRYDLRSIRYDKRERDELTYAYLSYHPFRDKRLVVNAGRHMVFGGVASELFDGLSVRWEVSPRNGLSVYGGVPVETETDTRRSDYLYGGRVYHRFGRTAEVGLSYLKEENDGNSYREETGIDLWAFPARWIELQGQSFYNTLTDGWLDHSYSLRLFPAKNLVVTGIYSYTDFDDAFSATTLSAFSPDFWGRNERMVKAGGTVDYTIRPAVAVSADYRTYNYKTLGDAAYYGAGLTATLFDIRTGLSLHRMDGDAENLKYLETRAYAIKVIDRLKLAFDVINIHYDEAVNGLSNAYYLSGTAGYKLKDYATAWLNLEYGKTPDYRYDIRGLFRLAVAFKK</sequence>
<proteinExistence type="predicted"/>
<evidence type="ECO:0000256" key="1">
    <source>
        <dbReference type="SAM" id="SignalP"/>
    </source>
</evidence>
<feature type="signal peptide" evidence="1">
    <location>
        <begin position="1"/>
        <end position="29"/>
    </location>
</feature>
<dbReference type="Proteomes" id="UP000705867">
    <property type="component" value="Unassembled WGS sequence"/>
</dbReference>